<dbReference type="PANTHER" id="PTHR45125:SF3">
    <property type="entry name" value="NO-APICAL-MERISTEM-ASSOCIATED CARBOXY-TERMINAL DOMAIN PROTEIN"/>
    <property type="match status" value="1"/>
</dbReference>
<evidence type="ECO:0008006" key="3">
    <source>
        <dbReference type="Google" id="ProtNLM"/>
    </source>
</evidence>
<sequence length="226" mass="26816">MSSQSTNYRVEEDIHLCHLILDISQDPITSINQTKNKLWNRGTQLYNESKDVSMKDRILKSLESHFKAIEKAVQRLIQCIKKVELYNPRRASEQDILQRAKLMFVENVQFKDGFKFDHVWNMLKDVEKFLDNDTTRSQVEEKIGKQREKDSNMLDEEIKEMMKNAEAERLQLIELQQQQLHEKQQQRLFKQQQAAVKQRNIDIARDDRILEKALSSISDPTVRAHY</sequence>
<organism evidence="1 2">
    <name type="scientific">Buddleja alternifolia</name>
    <dbReference type="NCBI Taxonomy" id="168488"/>
    <lineage>
        <taxon>Eukaryota</taxon>
        <taxon>Viridiplantae</taxon>
        <taxon>Streptophyta</taxon>
        <taxon>Embryophyta</taxon>
        <taxon>Tracheophyta</taxon>
        <taxon>Spermatophyta</taxon>
        <taxon>Magnoliopsida</taxon>
        <taxon>eudicotyledons</taxon>
        <taxon>Gunneridae</taxon>
        <taxon>Pentapetalae</taxon>
        <taxon>asterids</taxon>
        <taxon>lamiids</taxon>
        <taxon>Lamiales</taxon>
        <taxon>Scrophulariaceae</taxon>
        <taxon>Buddlejeae</taxon>
        <taxon>Buddleja</taxon>
    </lineage>
</organism>
<accession>A0AAV6Y1H2</accession>
<evidence type="ECO:0000313" key="1">
    <source>
        <dbReference type="EMBL" id="KAG8388318.1"/>
    </source>
</evidence>
<name>A0AAV6Y1H2_9LAMI</name>
<gene>
    <name evidence="1" type="ORF">BUALT_Bualt02G0113100</name>
</gene>
<evidence type="ECO:0000313" key="2">
    <source>
        <dbReference type="Proteomes" id="UP000826271"/>
    </source>
</evidence>
<dbReference type="EMBL" id="WHWC01000002">
    <property type="protein sequence ID" value="KAG8388318.1"/>
    <property type="molecule type" value="Genomic_DNA"/>
</dbReference>
<dbReference type="Proteomes" id="UP000826271">
    <property type="component" value="Unassembled WGS sequence"/>
</dbReference>
<keyword evidence="2" id="KW-1185">Reference proteome</keyword>
<dbReference type="AlphaFoldDB" id="A0AAV6Y1H2"/>
<reference evidence="1" key="1">
    <citation type="submission" date="2019-10" db="EMBL/GenBank/DDBJ databases">
        <authorList>
            <person name="Zhang R."/>
            <person name="Pan Y."/>
            <person name="Wang J."/>
            <person name="Ma R."/>
            <person name="Yu S."/>
        </authorList>
    </citation>
    <scope>NUCLEOTIDE SEQUENCE</scope>
    <source>
        <strain evidence="1">LA-IB0</strain>
        <tissue evidence="1">Leaf</tissue>
    </source>
</reference>
<proteinExistence type="predicted"/>
<protein>
    <recommendedName>
        <fullName evidence="3">PUB domain-containing protein</fullName>
    </recommendedName>
</protein>
<dbReference type="PANTHER" id="PTHR45125">
    <property type="entry name" value="F21J9.4-RELATED"/>
    <property type="match status" value="1"/>
</dbReference>
<comment type="caution">
    <text evidence="1">The sequence shown here is derived from an EMBL/GenBank/DDBJ whole genome shotgun (WGS) entry which is preliminary data.</text>
</comment>